<dbReference type="Proteomes" id="UP001430584">
    <property type="component" value="Unassembled WGS sequence"/>
</dbReference>
<sequence length="486" mass="54392">METRPAGAEAEYKSGNANRLLLSDGSPTLQRQTKGRFWTIANSLALIYVLASIAFPIVLFAPVSGNIKGIYDKCDADGEFDYDAYDIDPDYTYHSKEIGYYYKSFVNLFSRPSIVTVTLAFGTYNFEQAKWIDLAWDIGVGRIGQMCLVSISYVVITRSMLRAMETTAVPHRLFSDISFLGPSSSITLWRVATVTPKSQLWKAWKGRLFVITLIMAYLIAFPTMVSAMTGYITTYSTRIEIEEASIDYYSDELPEVVLVIGNCSVFNMSNGCHITGNLSEGYEVVESGERFDAMVYISLSQAFDCESDPEAYSTCGTLDIGDKNVIIEPIDSMGITTPTMLSLFSYNKKVYGKQYIKENGQCQPGKEYHWGFSYQLLFIFAILNLLWAISLWSLWLSTRGEYHVQTRYGSYRAAVDLVAVARATLGDKVEDMSNAEIEKELEKKRTGIVRSDEGTGKLINWDWTLFYKKSEGGTMAASALVGTSRA</sequence>
<keyword evidence="1" id="KW-0472">Membrane</keyword>
<evidence type="ECO:0000313" key="2">
    <source>
        <dbReference type="EMBL" id="KAL0260222.1"/>
    </source>
</evidence>
<proteinExistence type="predicted"/>
<dbReference type="RefSeq" id="XP_066633251.1">
    <property type="nucleotide sequence ID" value="XM_066775370.1"/>
</dbReference>
<feature type="transmembrane region" description="Helical" evidence="1">
    <location>
        <begin position="143"/>
        <end position="161"/>
    </location>
</feature>
<comment type="caution">
    <text evidence="2">The sequence shown here is derived from an EMBL/GenBank/DDBJ whole genome shotgun (WGS) entry which is preliminary data.</text>
</comment>
<feature type="transmembrane region" description="Helical" evidence="1">
    <location>
        <begin position="208"/>
        <end position="232"/>
    </location>
</feature>
<organism evidence="2 3">
    <name type="scientific">Diplodia seriata</name>
    <dbReference type="NCBI Taxonomy" id="420778"/>
    <lineage>
        <taxon>Eukaryota</taxon>
        <taxon>Fungi</taxon>
        <taxon>Dikarya</taxon>
        <taxon>Ascomycota</taxon>
        <taxon>Pezizomycotina</taxon>
        <taxon>Dothideomycetes</taxon>
        <taxon>Dothideomycetes incertae sedis</taxon>
        <taxon>Botryosphaeriales</taxon>
        <taxon>Botryosphaeriaceae</taxon>
        <taxon>Diplodia</taxon>
    </lineage>
</organism>
<evidence type="ECO:0000313" key="3">
    <source>
        <dbReference type="Proteomes" id="UP001430584"/>
    </source>
</evidence>
<feature type="transmembrane region" description="Helical" evidence="1">
    <location>
        <begin position="37"/>
        <end position="61"/>
    </location>
</feature>
<accession>A0ABR3CHW8</accession>
<dbReference type="EMBL" id="JAJVCZ030000004">
    <property type="protein sequence ID" value="KAL0260222.1"/>
    <property type="molecule type" value="Genomic_DNA"/>
</dbReference>
<name>A0ABR3CHW8_9PEZI</name>
<dbReference type="GeneID" id="92007991"/>
<gene>
    <name evidence="2" type="ORF">SLS55_003906</name>
</gene>
<evidence type="ECO:0008006" key="4">
    <source>
        <dbReference type="Google" id="ProtNLM"/>
    </source>
</evidence>
<feature type="transmembrane region" description="Helical" evidence="1">
    <location>
        <begin position="376"/>
        <end position="395"/>
    </location>
</feature>
<protein>
    <recommendedName>
        <fullName evidence="4">Integral membrane protein</fullName>
    </recommendedName>
</protein>
<keyword evidence="3" id="KW-1185">Reference proteome</keyword>
<keyword evidence="1" id="KW-0812">Transmembrane</keyword>
<reference evidence="2 3" key="1">
    <citation type="submission" date="2024-02" db="EMBL/GenBank/DDBJ databases">
        <title>De novo assembly and annotation of 12 fungi associated with fruit tree decline syndrome in Ontario, Canada.</title>
        <authorList>
            <person name="Sulman M."/>
            <person name="Ellouze W."/>
            <person name="Ilyukhin E."/>
        </authorList>
    </citation>
    <scope>NUCLEOTIDE SEQUENCE [LARGE SCALE GENOMIC DNA]</scope>
    <source>
        <strain evidence="2 3">FDS-637</strain>
    </source>
</reference>
<keyword evidence="1" id="KW-1133">Transmembrane helix</keyword>
<evidence type="ECO:0000256" key="1">
    <source>
        <dbReference type="SAM" id="Phobius"/>
    </source>
</evidence>